<dbReference type="Gramene" id="rna28118">
    <property type="protein sequence ID" value="RHN53230.1"/>
    <property type="gene ID" value="gene28118"/>
</dbReference>
<accession>G7K0X8</accession>
<protein>
    <submittedName>
        <fullName evidence="2">Putative Late embryogenesis abundant protein, LEA5-type</fullName>
    </submittedName>
</protein>
<reference evidence="2" key="4">
    <citation type="journal article" date="2018" name="Nat. Plants">
        <title>Whole-genome landscape of Medicago truncatula symbiotic genes.</title>
        <authorList>
            <person name="Pecrix Y."/>
            <person name="Gamas P."/>
            <person name="Carrere S."/>
        </authorList>
    </citation>
    <scope>NUCLEOTIDE SEQUENCE</scope>
    <source>
        <tissue evidence="2">Leaves</tissue>
    </source>
</reference>
<dbReference type="EMBL" id="CM001221">
    <property type="protein sequence ID" value="AES93586.1"/>
    <property type="molecule type" value="Genomic_DNA"/>
</dbReference>
<dbReference type="Proteomes" id="UP000002051">
    <property type="component" value="Chromosome 5"/>
</dbReference>
<reference evidence="1 4" key="1">
    <citation type="journal article" date="2011" name="Nature">
        <title>The Medicago genome provides insight into the evolution of rhizobial symbioses.</title>
        <authorList>
            <person name="Young N.D."/>
            <person name="Debelle F."/>
            <person name="Oldroyd G.E."/>
            <person name="Geurts R."/>
            <person name="Cannon S.B."/>
            <person name="Udvardi M.K."/>
            <person name="Benedito V.A."/>
            <person name="Mayer K.F."/>
            <person name="Gouzy J."/>
            <person name="Schoof H."/>
            <person name="Van de Peer Y."/>
            <person name="Proost S."/>
            <person name="Cook D.R."/>
            <person name="Meyers B.C."/>
            <person name="Spannagl M."/>
            <person name="Cheung F."/>
            <person name="De Mita S."/>
            <person name="Krishnakumar V."/>
            <person name="Gundlach H."/>
            <person name="Zhou S."/>
            <person name="Mudge J."/>
            <person name="Bharti A.K."/>
            <person name="Murray J.D."/>
            <person name="Naoumkina M.A."/>
            <person name="Rosen B."/>
            <person name="Silverstein K.A."/>
            <person name="Tang H."/>
            <person name="Rombauts S."/>
            <person name="Zhao P.X."/>
            <person name="Zhou P."/>
            <person name="Barbe V."/>
            <person name="Bardou P."/>
            <person name="Bechner M."/>
            <person name="Bellec A."/>
            <person name="Berger A."/>
            <person name="Berges H."/>
            <person name="Bidwell S."/>
            <person name="Bisseling T."/>
            <person name="Choisne N."/>
            <person name="Couloux A."/>
            <person name="Denny R."/>
            <person name="Deshpande S."/>
            <person name="Dai X."/>
            <person name="Doyle J.J."/>
            <person name="Dudez A.M."/>
            <person name="Farmer A.D."/>
            <person name="Fouteau S."/>
            <person name="Franken C."/>
            <person name="Gibelin C."/>
            <person name="Gish J."/>
            <person name="Goldstein S."/>
            <person name="Gonzalez A.J."/>
            <person name="Green P.J."/>
            <person name="Hallab A."/>
            <person name="Hartog M."/>
            <person name="Hua A."/>
            <person name="Humphray S.J."/>
            <person name="Jeong D.H."/>
            <person name="Jing Y."/>
            <person name="Jocker A."/>
            <person name="Kenton S.M."/>
            <person name="Kim D.J."/>
            <person name="Klee K."/>
            <person name="Lai H."/>
            <person name="Lang C."/>
            <person name="Lin S."/>
            <person name="Macmil S.L."/>
            <person name="Magdelenat G."/>
            <person name="Matthews L."/>
            <person name="McCorrison J."/>
            <person name="Monaghan E.L."/>
            <person name="Mun J.H."/>
            <person name="Najar F.Z."/>
            <person name="Nicholson C."/>
            <person name="Noirot C."/>
            <person name="O'Bleness M."/>
            <person name="Paule C.R."/>
            <person name="Poulain J."/>
            <person name="Prion F."/>
            <person name="Qin B."/>
            <person name="Qu C."/>
            <person name="Retzel E.F."/>
            <person name="Riddle C."/>
            <person name="Sallet E."/>
            <person name="Samain S."/>
            <person name="Samson N."/>
            <person name="Sanders I."/>
            <person name="Saurat O."/>
            <person name="Scarpelli C."/>
            <person name="Schiex T."/>
            <person name="Segurens B."/>
            <person name="Severin A.J."/>
            <person name="Sherrier D.J."/>
            <person name="Shi R."/>
            <person name="Sims S."/>
            <person name="Singer S.R."/>
            <person name="Sinharoy S."/>
            <person name="Sterck L."/>
            <person name="Viollet A."/>
            <person name="Wang B.B."/>
            <person name="Wang K."/>
            <person name="Wang M."/>
            <person name="Wang X."/>
            <person name="Warfsmann J."/>
            <person name="Weissenbach J."/>
            <person name="White D.D."/>
            <person name="White J.D."/>
            <person name="Wiley G.B."/>
            <person name="Wincker P."/>
            <person name="Xing Y."/>
            <person name="Yang L."/>
            <person name="Yao Z."/>
            <person name="Ying F."/>
            <person name="Zhai J."/>
            <person name="Zhou L."/>
            <person name="Zuber A."/>
            <person name="Denarie J."/>
            <person name="Dixon R.A."/>
            <person name="May G.D."/>
            <person name="Schwartz D.C."/>
            <person name="Rogers J."/>
            <person name="Quetier F."/>
            <person name="Town C.D."/>
            <person name="Roe B.A."/>
        </authorList>
    </citation>
    <scope>NUCLEOTIDE SEQUENCE [LARGE SCALE GENOMIC DNA]</scope>
    <source>
        <strain evidence="1">A17</strain>
        <strain evidence="3 4">cv. Jemalong A17</strain>
    </source>
</reference>
<dbReference type="HOGENOM" id="CLU_2323957_0_0_1"/>
<dbReference type="Proteomes" id="UP000265566">
    <property type="component" value="Chromosome 5"/>
</dbReference>
<dbReference type="PaxDb" id="3880-AES93586"/>
<dbReference type="STRING" id="3880.G7K0X8"/>
<organism evidence="1 4">
    <name type="scientific">Medicago truncatula</name>
    <name type="common">Barrel medic</name>
    <name type="synonym">Medicago tribuloides</name>
    <dbReference type="NCBI Taxonomy" id="3880"/>
    <lineage>
        <taxon>Eukaryota</taxon>
        <taxon>Viridiplantae</taxon>
        <taxon>Streptophyta</taxon>
        <taxon>Embryophyta</taxon>
        <taxon>Tracheophyta</taxon>
        <taxon>Spermatophyta</taxon>
        <taxon>Magnoliopsida</taxon>
        <taxon>eudicotyledons</taxon>
        <taxon>Gunneridae</taxon>
        <taxon>Pentapetalae</taxon>
        <taxon>rosids</taxon>
        <taxon>fabids</taxon>
        <taxon>Fabales</taxon>
        <taxon>Fabaceae</taxon>
        <taxon>Papilionoideae</taxon>
        <taxon>50 kb inversion clade</taxon>
        <taxon>NPAAA clade</taxon>
        <taxon>Hologalegina</taxon>
        <taxon>IRL clade</taxon>
        <taxon>Trifolieae</taxon>
        <taxon>Medicago</taxon>
    </lineage>
</organism>
<proteinExistence type="predicted"/>
<dbReference type="PANTHER" id="PTHR35109:SF1">
    <property type="entry name" value="GLUTAMATE RACEMASE"/>
    <property type="match status" value="1"/>
</dbReference>
<dbReference type="OrthoDB" id="1930788at2759"/>
<evidence type="ECO:0000313" key="2">
    <source>
        <dbReference type="EMBL" id="RHN53230.1"/>
    </source>
</evidence>
<dbReference type="EnsemblPlants" id="AES93586">
    <property type="protein sequence ID" value="AES93586"/>
    <property type="gene ID" value="MTR_5g005180"/>
</dbReference>
<evidence type="ECO:0000313" key="3">
    <source>
        <dbReference type="EnsemblPlants" id="AES93586"/>
    </source>
</evidence>
<evidence type="ECO:0000313" key="4">
    <source>
        <dbReference type="Proteomes" id="UP000002051"/>
    </source>
</evidence>
<evidence type="ECO:0000313" key="1">
    <source>
        <dbReference type="EMBL" id="AES93586.1"/>
    </source>
</evidence>
<dbReference type="KEGG" id="mtr:11439590"/>
<dbReference type="EMBL" id="PSQE01000005">
    <property type="protein sequence ID" value="RHN53230.1"/>
    <property type="molecule type" value="Genomic_DNA"/>
</dbReference>
<reference evidence="1 4" key="2">
    <citation type="journal article" date="2014" name="BMC Genomics">
        <title>An improved genome release (version Mt4.0) for the model legume Medicago truncatula.</title>
        <authorList>
            <person name="Tang H."/>
            <person name="Krishnakumar V."/>
            <person name="Bidwell S."/>
            <person name="Rosen B."/>
            <person name="Chan A."/>
            <person name="Zhou S."/>
            <person name="Gentzbittel L."/>
            <person name="Childs K.L."/>
            <person name="Yandell M."/>
            <person name="Gundlach H."/>
            <person name="Mayer K.F."/>
            <person name="Schwartz D.C."/>
            <person name="Town C.D."/>
        </authorList>
    </citation>
    <scope>GENOME REANNOTATION</scope>
    <source>
        <strain evidence="3 4">cv. Jemalong A17</strain>
    </source>
</reference>
<gene>
    <name evidence="3" type="primary">11439590</name>
    <name evidence="1" type="ordered locus">MTR_5g005180</name>
    <name evidence="2" type="ORF">MtrunA17_Chr5g0393661</name>
</gene>
<keyword evidence="4" id="KW-1185">Reference proteome</keyword>
<dbReference type="AlphaFoldDB" id="G7K0X8"/>
<sequence length="99" mass="11005">MGRSNMFIHLRRTAKGAENTTGICRYLGREVGSKQLLVDQKTKSGSLGKKAVVDSTSSYSSCWVPHPRTGIYFPVGHEWVMEDVPDGAATFSETCYFRN</sequence>
<name>G7K0X8_MEDTR</name>
<reference evidence="3" key="3">
    <citation type="submission" date="2015-04" db="UniProtKB">
        <authorList>
            <consortium name="EnsemblPlants"/>
        </authorList>
    </citation>
    <scope>IDENTIFICATION</scope>
    <source>
        <strain evidence="3">cv. Jemalong A17</strain>
    </source>
</reference>
<dbReference type="PANTHER" id="PTHR35109">
    <property type="entry name" value="GLUTAMATE RACEMASE"/>
    <property type="match status" value="1"/>
</dbReference>